<evidence type="ECO:0000313" key="1">
    <source>
        <dbReference type="EMBL" id="MBU3064133.1"/>
    </source>
</evidence>
<keyword evidence="2" id="KW-1185">Reference proteome</keyword>
<sequence length="83" mass="9451">MVSKKYSISLPEDLAEQARERARDGLSAYIAEALEHRVAMDKLRELIDDYHRDHEAFTAEELAAAREELGFERHHRSTQAGAA</sequence>
<proteinExistence type="predicted"/>
<gene>
    <name evidence="1" type="ORF">KO481_21690</name>
</gene>
<dbReference type="RefSeq" id="WP_215919164.1">
    <property type="nucleotide sequence ID" value="NZ_JAHKNI010000007.1"/>
</dbReference>
<reference evidence="1 2" key="1">
    <citation type="submission" date="2021-06" db="EMBL/GenBank/DDBJ databases">
        <title>Actinomycetes sequencing.</title>
        <authorList>
            <person name="Shan Q."/>
        </authorList>
    </citation>
    <scope>NUCLEOTIDE SEQUENCE [LARGE SCALE GENOMIC DNA]</scope>
    <source>
        <strain evidence="1 2">NEAU-G5</strain>
    </source>
</reference>
<protein>
    <recommendedName>
        <fullName evidence="3">CopG family transcriptional regulator</fullName>
    </recommendedName>
</protein>
<accession>A0ABS6B1W2</accession>
<dbReference type="Proteomes" id="UP000733379">
    <property type="component" value="Unassembled WGS sequence"/>
</dbReference>
<name>A0ABS6B1W2_9NOCA</name>
<organism evidence="1 2">
    <name type="scientific">Nocardia albiluteola</name>
    <dbReference type="NCBI Taxonomy" id="2842303"/>
    <lineage>
        <taxon>Bacteria</taxon>
        <taxon>Bacillati</taxon>
        <taxon>Actinomycetota</taxon>
        <taxon>Actinomycetes</taxon>
        <taxon>Mycobacteriales</taxon>
        <taxon>Nocardiaceae</taxon>
        <taxon>Nocardia</taxon>
    </lineage>
</organism>
<comment type="caution">
    <text evidence="1">The sequence shown here is derived from an EMBL/GenBank/DDBJ whole genome shotgun (WGS) entry which is preliminary data.</text>
</comment>
<evidence type="ECO:0000313" key="2">
    <source>
        <dbReference type="Proteomes" id="UP000733379"/>
    </source>
</evidence>
<evidence type="ECO:0008006" key="3">
    <source>
        <dbReference type="Google" id="ProtNLM"/>
    </source>
</evidence>
<dbReference type="EMBL" id="JAHKNI010000007">
    <property type="protein sequence ID" value="MBU3064133.1"/>
    <property type="molecule type" value="Genomic_DNA"/>
</dbReference>